<name>A0A645GCN6_9ZZZZ</name>
<reference evidence="1" key="1">
    <citation type="submission" date="2019-08" db="EMBL/GenBank/DDBJ databases">
        <authorList>
            <person name="Kucharzyk K."/>
            <person name="Murdoch R.W."/>
            <person name="Higgins S."/>
            <person name="Loffler F."/>
        </authorList>
    </citation>
    <scope>NUCLEOTIDE SEQUENCE</scope>
</reference>
<organism evidence="1">
    <name type="scientific">bioreactor metagenome</name>
    <dbReference type="NCBI Taxonomy" id="1076179"/>
    <lineage>
        <taxon>unclassified sequences</taxon>
        <taxon>metagenomes</taxon>
        <taxon>ecological metagenomes</taxon>
    </lineage>
</organism>
<dbReference type="AlphaFoldDB" id="A0A645GCN6"/>
<dbReference type="EMBL" id="VSSQ01072459">
    <property type="protein sequence ID" value="MPN23840.1"/>
    <property type="molecule type" value="Genomic_DNA"/>
</dbReference>
<evidence type="ECO:0000313" key="1">
    <source>
        <dbReference type="EMBL" id="MPN23840.1"/>
    </source>
</evidence>
<protein>
    <submittedName>
        <fullName evidence="1">Uncharacterized protein</fullName>
    </submittedName>
</protein>
<sequence>MCIIKHIKKKRNKKQLQMYYTNIQIEKIEKYCTNFTKKVTDFVLKSKKNIDKSVKSYI</sequence>
<gene>
    <name evidence="1" type="ORF">SDC9_171233</name>
</gene>
<accession>A0A645GCN6</accession>
<proteinExistence type="predicted"/>
<comment type="caution">
    <text evidence="1">The sequence shown here is derived from an EMBL/GenBank/DDBJ whole genome shotgun (WGS) entry which is preliminary data.</text>
</comment>